<reference evidence="1" key="1">
    <citation type="submission" date="2023-04" db="EMBL/GenBank/DDBJ databases">
        <title>Draft Genome sequencing of Naganishia species isolated from polar environments using Oxford Nanopore Technology.</title>
        <authorList>
            <person name="Leo P."/>
            <person name="Venkateswaran K."/>
        </authorList>
    </citation>
    <scope>NUCLEOTIDE SEQUENCE</scope>
    <source>
        <strain evidence="1">MNA-CCFEE 5425</strain>
    </source>
</reference>
<proteinExistence type="predicted"/>
<dbReference type="Proteomes" id="UP001243375">
    <property type="component" value="Unassembled WGS sequence"/>
</dbReference>
<evidence type="ECO:0000313" key="2">
    <source>
        <dbReference type="Proteomes" id="UP001243375"/>
    </source>
</evidence>
<dbReference type="EMBL" id="JASBWU010000035">
    <property type="protein sequence ID" value="KAJ9110810.1"/>
    <property type="molecule type" value="Genomic_DNA"/>
</dbReference>
<keyword evidence="2" id="KW-1185">Reference proteome</keyword>
<gene>
    <name evidence="1" type="ORF">QFC22_006666</name>
</gene>
<organism evidence="1 2">
    <name type="scientific">Naganishia vaughanmartiniae</name>
    <dbReference type="NCBI Taxonomy" id="1424756"/>
    <lineage>
        <taxon>Eukaryota</taxon>
        <taxon>Fungi</taxon>
        <taxon>Dikarya</taxon>
        <taxon>Basidiomycota</taxon>
        <taxon>Agaricomycotina</taxon>
        <taxon>Tremellomycetes</taxon>
        <taxon>Filobasidiales</taxon>
        <taxon>Filobasidiaceae</taxon>
        <taxon>Naganishia</taxon>
    </lineage>
</organism>
<accession>A0ACC2WHI7</accession>
<sequence length="266" mass="29992">MAVTPPDVAPKKVSPLKFPEAIRAELMERLRSGDDTDGTNTKNLMEIGHDQVHKILGLYNNYIIQVGNLGTNAAAMRDEANADKYRKLEEEIEEQCRRFFNMQVSVMRLRASNDAWLQANISNRGQSVQESLFAKSAERVPREELSMDDISDGEESSDEELLSDSQGLPERQTTLAQLRSTLSENLQKVRTAFSECVSSEGADITVGFTKWTNWEESLQSLDALENSSFSAADDTSMFQRYANLRLLQSLRKKEMRGRRSDNCQGP</sequence>
<comment type="caution">
    <text evidence="1">The sequence shown here is derived from an EMBL/GenBank/DDBJ whole genome shotgun (WGS) entry which is preliminary data.</text>
</comment>
<protein>
    <submittedName>
        <fullName evidence="1">Uncharacterized protein</fullName>
    </submittedName>
</protein>
<evidence type="ECO:0000313" key="1">
    <source>
        <dbReference type="EMBL" id="KAJ9110810.1"/>
    </source>
</evidence>
<name>A0ACC2WHI7_9TREE</name>